<protein>
    <submittedName>
        <fullName evidence="1">Uncharacterized protein</fullName>
    </submittedName>
</protein>
<reference evidence="1 2" key="1">
    <citation type="submission" date="2016-03" db="EMBL/GenBank/DDBJ databases">
        <authorList>
            <consortium name="Pathogen Informatics"/>
        </authorList>
    </citation>
    <scope>NUCLEOTIDE SEQUENCE [LARGE SCALE GENOMIC DNA]</scope>
    <source>
        <strain evidence="2">e1527</strain>
    </source>
</reference>
<dbReference type="Proteomes" id="UP000076063">
    <property type="component" value="Unassembled WGS sequence"/>
</dbReference>
<dbReference type="AlphaFoldDB" id="A0A822X574"/>
<accession>A0A822X574</accession>
<dbReference type="EMBL" id="FJZI01000020">
    <property type="protein sequence ID" value="CZY16765.1"/>
    <property type="molecule type" value="Genomic_DNA"/>
</dbReference>
<gene>
    <name evidence="1" type="ORF">SAMEA2273372_04435</name>
</gene>
<evidence type="ECO:0000313" key="1">
    <source>
        <dbReference type="EMBL" id="CZY16765.1"/>
    </source>
</evidence>
<sequence>MRAVEQSQAWPERQGVMRFIFRGAEAFKAGYHSLNHTQRLPDFDAVTLVYRGLQRQGSPFHQHHLFADGVVTAGEFNTVAERRAQGFIAFKGQHIKPCVAALHRKQVMAVAES</sequence>
<evidence type="ECO:0000313" key="2">
    <source>
        <dbReference type="Proteomes" id="UP000076063"/>
    </source>
</evidence>
<proteinExistence type="predicted"/>
<organism evidence="1 2">
    <name type="scientific">Enterobacter bugandensis</name>
    <dbReference type="NCBI Taxonomy" id="881260"/>
    <lineage>
        <taxon>Bacteria</taxon>
        <taxon>Pseudomonadati</taxon>
        <taxon>Pseudomonadota</taxon>
        <taxon>Gammaproteobacteria</taxon>
        <taxon>Enterobacterales</taxon>
        <taxon>Enterobacteriaceae</taxon>
        <taxon>Enterobacter</taxon>
    </lineage>
</organism>
<comment type="caution">
    <text evidence="1">The sequence shown here is derived from an EMBL/GenBank/DDBJ whole genome shotgun (WGS) entry which is preliminary data.</text>
</comment>
<name>A0A822X574_9ENTR</name>